<keyword evidence="5" id="KW-0723">Serine/threonine-protein kinase</keyword>
<dbReference type="InterPro" id="IPR036936">
    <property type="entry name" value="CRIB_dom_sf"/>
</dbReference>
<feature type="region of interest" description="Disordered" evidence="13">
    <location>
        <begin position="1"/>
        <end position="30"/>
    </location>
</feature>
<dbReference type="InterPro" id="IPR011009">
    <property type="entry name" value="Kinase-like_dom_sf"/>
</dbReference>
<dbReference type="Gene3D" id="1.10.510.10">
    <property type="entry name" value="Transferase(Phosphotransferase) domain 1"/>
    <property type="match status" value="1"/>
</dbReference>
<evidence type="ECO:0000256" key="11">
    <source>
        <dbReference type="ARBA" id="ARBA00048679"/>
    </source>
</evidence>
<dbReference type="Pfam" id="PF00786">
    <property type="entry name" value="PBD"/>
    <property type="match status" value="1"/>
</dbReference>
<feature type="region of interest" description="Disordered" evidence="13">
    <location>
        <begin position="624"/>
        <end position="667"/>
    </location>
</feature>
<evidence type="ECO:0000313" key="16">
    <source>
        <dbReference type="EMBL" id="QBM87428.1"/>
    </source>
</evidence>
<dbReference type="InterPro" id="IPR000095">
    <property type="entry name" value="CRIB_dom"/>
</dbReference>
<evidence type="ECO:0000313" key="17">
    <source>
        <dbReference type="Proteomes" id="UP000292447"/>
    </source>
</evidence>
<feature type="region of interest" description="Disordered" evidence="13">
    <location>
        <begin position="678"/>
        <end position="697"/>
    </location>
</feature>
<dbReference type="InterPro" id="IPR033923">
    <property type="entry name" value="PAK_BD"/>
</dbReference>
<evidence type="ECO:0000259" key="14">
    <source>
        <dbReference type="PROSITE" id="PS50011"/>
    </source>
</evidence>
<dbReference type="InterPro" id="IPR051931">
    <property type="entry name" value="PAK3-like"/>
</dbReference>
<keyword evidence="9 12" id="KW-0067">ATP-binding</keyword>
<comment type="subcellular location">
    <subcellularLocation>
        <location evidence="1">Cytoplasm</location>
    </subcellularLocation>
</comment>
<dbReference type="SMART" id="SM00220">
    <property type="entry name" value="S_TKc"/>
    <property type="match status" value="1"/>
</dbReference>
<dbReference type="PANTHER" id="PTHR45832:SF22">
    <property type="entry name" value="SERINE_THREONINE-PROTEIN KINASE SAMKA-RELATED"/>
    <property type="match status" value="1"/>
</dbReference>
<gene>
    <name evidence="16" type="primary">MPUL0B06300</name>
    <name evidence="16" type="ORF">METSCH_B06300</name>
</gene>
<evidence type="ECO:0000256" key="5">
    <source>
        <dbReference type="ARBA" id="ARBA00022527"/>
    </source>
</evidence>
<dbReference type="EMBL" id="CP034457">
    <property type="protein sequence ID" value="QBM87428.1"/>
    <property type="molecule type" value="Genomic_DNA"/>
</dbReference>
<feature type="compositionally biased region" description="Polar residues" evidence="13">
    <location>
        <begin position="1"/>
        <end position="18"/>
    </location>
</feature>
<feature type="binding site" evidence="12">
    <location>
        <position position="853"/>
    </location>
    <ligand>
        <name>ATP</name>
        <dbReference type="ChEBI" id="CHEBI:30616"/>
    </ligand>
</feature>
<organism evidence="16 17">
    <name type="scientific">Metschnikowia aff. pulcherrima</name>
    <dbReference type="NCBI Taxonomy" id="2163413"/>
    <lineage>
        <taxon>Eukaryota</taxon>
        <taxon>Fungi</taxon>
        <taxon>Dikarya</taxon>
        <taxon>Ascomycota</taxon>
        <taxon>Saccharomycotina</taxon>
        <taxon>Pichiomycetes</taxon>
        <taxon>Metschnikowiaceae</taxon>
        <taxon>Metschnikowia</taxon>
    </lineage>
</organism>
<dbReference type="InterPro" id="IPR000719">
    <property type="entry name" value="Prot_kinase_dom"/>
</dbReference>
<dbReference type="SUPFAM" id="SSF56112">
    <property type="entry name" value="Protein kinase-like (PK-like)"/>
    <property type="match status" value="1"/>
</dbReference>
<dbReference type="Gene3D" id="3.90.810.10">
    <property type="entry name" value="CRIB domain"/>
    <property type="match status" value="1"/>
</dbReference>
<feature type="compositionally biased region" description="Basic and acidic residues" evidence="13">
    <location>
        <begin position="340"/>
        <end position="356"/>
    </location>
</feature>
<dbReference type="PROSITE" id="PS00108">
    <property type="entry name" value="PROTEIN_KINASE_ST"/>
    <property type="match status" value="1"/>
</dbReference>
<sequence>MASKHTNGPNTGQNTENGHNLDKSPTHSLYDEPALPVAELRRAFEHTPHSTSDLPAVSAAHNVAEMPSPEVSEYSQLVGEKTPKVALEEFHEHIPGSPGSLPRMPGTYNISKLTSAASNGSLLEIPAEDMQLLETSTFSGARLDPPSGSSNDLNGSASVVTPGLLSAGIAHLEKPKLKPPTLAQADSHTKLNDVVKNGIVEEQISSAETGENGDAFEDLVLEIQPKATETESQENSLHLKPAQETLGALPIFAAGDEADNDDSPEIPVRRDLLNDNIALSDSPYLATPELEQYQSMLDPGKPARDAPPELAAPVDIDRILALRKTLLALDSVSDPYLSKGSDERPGSSEKLPKMPVDESLSGLSISYPEEELKTRANRSFSTLTVVRTPLTARSVLAHQTPQVPQNRTPNVTPTMHQAAFQLSPLDMLRPLLPQTPSSQGSKKRKSGNRVRGVFTLMFGKTKPSPGAASPDLSKKISTPFNAKHVAHVGVDDDGSYTGLPREWERLLSASGISRTEQQQHPQAVMDIVAFYQDTNENADDNAFKKFKQTDRAAVSSNSLKLTHSANSTANLTPPLTPSVLASTDSLEHILTPVPHIMSSQVPGQAPGPATPQVLISLGIKSTAQNDGQFIPSRPAPRPPTQPASPQEVGQTPPRSSSRKHSFSHRSFSSKLIKLLKTPRAENAPPLPNSADSSRSSTLPKLKLHNTSLAQKIHVGERKEPVTAPIRAAPKFSSDDFKAHRPPPPPPAETRTTEIQLPAITEAEVPERHVKPEQEPSQGQKAPVRDAKMAAFLAQKKREEKRRKNQQVIAKLREICTEGNPKIIYKDLNKIGQGASGGVYIAKTVAENDVVAIKQMNLEQQPKKELIINEILVMKDSQHPNIVNYIDSYLLKGELWVVMEYMEGGSLTEIVTHSVMTEGQIGAVCRETLKGLQFLHSKGVIHRDIKSDNILLNTEGHIKMTDFGFCAQINELNVKRTTMVGTPYWMAPEVVSRKEYGPKVDIWSLGIMVIEMIEGEPPYLNETPLRALYLIATNGTPKLKEPEALSYEIKKFLAWCLQVDFNKRGTAEQLLKDKFILESDHVSSLAPLVKIAIMKKADESLEH</sequence>
<dbReference type="FunFam" id="1.10.510.10:FF:000011">
    <property type="entry name" value="Non-specific serine/threonine protein kinase"/>
    <property type="match status" value="1"/>
</dbReference>
<name>A0A4P6XN33_9ASCO</name>
<dbReference type="GO" id="GO:0000165">
    <property type="term" value="P:MAPK cascade"/>
    <property type="evidence" value="ECO:0007669"/>
    <property type="project" value="UniProtKB-ARBA"/>
</dbReference>
<comment type="catalytic activity">
    <reaction evidence="11">
        <text>L-seryl-[protein] + ATP = O-phospho-L-seryl-[protein] + ADP + H(+)</text>
        <dbReference type="Rhea" id="RHEA:17989"/>
        <dbReference type="Rhea" id="RHEA-COMP:9863"/>
        <dbReference type="Rhea" id="RHEA-COMP:11604"/>
        <dbReference type="ChEBI" id="CHEBI:15378"/>
        <dbReference type="ChEBI" id="CHEBI:29999"/>
        <dbReference type="ChEBI" id="CHEBI:30616"/>
        <dbReference type="ChEBI" id="CHEBI:83421"/>
        <dbReference type="ChEBI" id="CHEBI:456216"/>
        <dbReference type="EC" id="2.7.11.1"/>
    </reaction>
</comment>
<evidence type="ECO:0000256" key="7">
    <source>
        <dbReference type="ARBA" id="ARBA00022741"/>
    </source>
</evidence>
<feature type="compositionally biased region" description="Pro residues" evidence="13">
    <location>
        <begin position="633"/>
        <end position="642"/>
    </location>
</feature>
<evidence type="ECO:0000256" key="9">
    <source>
        <dbReference type="ARBA" id="ARBA00022840"/>
    </source>
</evidence>
<reference evidence="17" key="1">
    <citation type="submission" date="2019-03" db="EMBL/GenBank/DDBJ databases">
        <title>Snf2 controls pulcherriminic acid biosynthesis and connects pigmentation and antifungal activity of the yeast Metschnikowia pulcherrima.</title>
        <authorList>
            <person name="Gore-Lloyd D."/>
            <person name="Sumann I."/>
            <person name="Brachmann A.O."/>
            <person name="Schneeberger K."/>
            <person name="Ortiz-Merino R.A."/>
            <person name="Moreno-Beltran M."/>
            <person name="Schlaefli M."/>
            <person name="Kirner P."/>
            <person name="Santos Kron A."/>
            <person name="Wolfe K.H."/>
            <person name="Piel J."/>
            <person name="Ahrens C.H."/>
            <person name="Henk D."/>
            <person name="Freimoser F.M."/>
        </authorList>
    </citation>
    <scope>NUCLEOTIDE SEQUENCE [LARGE SCALE GENOMIC DNA]</scope>
    <source>
        <strain evidence="17">APC 1.2</strain>
    </source>
</reference>
<dbReference type="GO" id="GO:0005737">
    <property type="term" value="C:cytoplasm"/>
    <property type="evidence" value="ECO:0007669"/>
    <property type="project" value="UniProtKB-SubCell"/>
</dbReference>
<dbReference type="Pfam" id="PF00069">
    <property type="entry name" value="Pkinase"/>
    <property type="match status" value="1"/>
</dbReference>
<evidence type="ECO:0000256" key="3">
    <source>
        <dbReference type="ARBA" id="ARBA00012513"/>
    </source>
</evidence>
<evidence type="ECO:0000256" key="8">
    <source>
        <dbReference type="ARBA" id="ARBA00022777"/>
    </source>
</evidence>
<dbReference type="CDD" id="cd01093">
    <property type="entry name" value="CRIB_PAK_like"/>
    <property type="match status" value="1"/>
</dbReference>
<feature type="region of interest" description="Disordered" evidence="13">
    <location>
        <begin position="732"/>
        <end position="751"/>
    </location>
</feature>
<protein>
    <recommendedName>
        <fullName evidence="3">non-specific serine/threonine protein kinase</fullName>
        <ecNumber evidence="3">2.7.11.1</ecNumber>
    </recommendedName>
</protein>
<feature type="domain" description="Protein kinase" evidence="14">
    <location>
        <begin position="824"/>
        <end position="1075"/>
    </location>
</feature>
<dbReference type="FunFam" id="3.30.200.20:FF:000385">
    <property type="entry name" value="Non-specific serine/threonine protein kinase"/>
    <property type="match status" value="1"/>
</dbReference>
<proteinExistence type="inferred from homology"/>
<dbReference type="Proteomes" id="UP000292447">
    <property type="component" value="Chromosome II"/>
</dbReference>
<dbReference type="PROSITE" id="PS50108">
    <property type="entry name" value="CRIB"/>
    <property type="match status" value="1"/>
</dbReference>
<evidence type="ECO:0000256" key="12">
    <source>
        <dbReference type="PROSITE-ProRule" id="PRU10141"/>
    </source>
</evidence>
<evidence type="ECO:0000256" key="4">
    <source>
        <dbReference type="ARBA" id="ARBA00022490"/>
    </source>
</evidence>
<dbReference type="GO" id="GO:0004674">
    <property type="term" value="F:protein serine/threonine kinase activity"/>
    <property type="evidence" value="ECO:0007669"/>
    <property type="project" value="UniProtKB-KW"/>
</dbReference>
<dbReference type="GO" id="GO:0033554">
    <property type="term" value="P:cellular response to stress"/>
    <property type="evidence" value="ECO:0007669"/>
    <property type="project" value="UniProtKB-ARBA"/>
</dbReference>
<dbReference type="InterPro" id="IPR008271">
    <property type="entry name" value="Ser/Thr_kinase_AS"/>
</dbReference>
<dbReference type="Gene3D" id="3.30.200.20">
    <property type="entry name" value="Phosphorylase Kinase, domain 1"/>
    <property type="match status" value="1"/>
</dbReference>
<accession>A0A4P6XN33</accession>
<dbReference type="GO" id="GO:0106310">
    <property type="term" value="F:protein serine kinase activity"/>
    <property type="evidence" value="ECO:0007669"/>
    <property type="project" value="RHEA"/>
</dbReference>
<evidence type="ECO:0000256" key="1">
    <source>
        <dbReference type="ARBA" id="ARBA00004496"/>
    </source>
</evidence>
<dbReference type="AlphaFoldDB" id="A0A4P6XN33"/>
<dbReference type="STRING" id="2163413.A0A4P6XN33"/>
<comment type="catalytic activity">
    <reaction evidence="10">
        <text>L-threonyl-[protein] + ATP = O-phospho-L-threonyl-[protein] + ADP + H(+)</text>
        <dbReference type="Rhea" id="RHEA:46608"/>
        <dbReference type="Rhea" id="RHEA-COMP:11060"/>
        <dbReference type="Rhea" id="RHEA-COMP:11605"/>
        <dbReference type="ChEBI" id="CHEBI:15378"/>
        <dbReference type="ChEBI" id="CHEBI:30013"/>
        <dbReference type="ChEBI" id="CHEBI:30616"/>
        <dbReference type="ChEBI" id="CHEBI:61977"/>
        <dbReference type="ChEBI" id="CHEBI:456216"/>
        <dbReference type="EC" id="2.7.11.1"/>
    </reaction>
</comment>
<keyword evidence="7 12" id="KW-0547">Nucleotide-binding</keyword>
<dbReference type="InterPro" id="IPR017441">
    <property type="entry name" value="Protein_kinase_ATP_BS"/>
</dbReference>
<feature type="region of interest" description="Disordered" evidence="13">
    <location>
        <begin position="334"/>
        <end position="357"/>
    </location>
</feature>
<dbReference type="GO" id="GO:0005524">
    <property type="term" value="F:ATP binding"/>
    <property type="evidence" value="ECO:0007669"/>
    <property type="project" value="UniProtKB-UniRule"/>
</dbReference>
<keyword evidence="6" id="KW-0808">Transferase</keyword>
<evidence type="ECO:0000256" key="2">
    <source>
        <dbReference type="ARBA" id="ARBA00008874"/>
    </source>
</evidence>
<keyword evidence="4" id="KW-0963">Cytoplasm</keyword>
<dbReference type="PROSITE" id="PS00107">
    <property type="entry name" value="PROTEIN_KINASE_ATP"/>
    <property type="match status" value="1"/>
</dbReference>
<dbReference type="EC" id="2.7.11.1" evidence="3"/>
<dbReference type="PROSITE" id="PS50011">
    <property type="entry name" value="PROTEIN_KINASE_DOM"/>
    <property type="match status" value="1"/>
</dbReference>
<keyword evidence="8 16" id="KW-0418">Kinase</keyword>
<evidence type="ECO:0000256" key="13">
    <source>
        <dbReference type="SAM" id="MobiDB-lite"/>
    </source>
</evidence>
<comment type="similarity">
    <text evidence="2">Belongs to the protein kinase superfamily. STE Ser/Thr protein kinase family. STE20 subfamily.</text>
</comment>
<keyword evidence="17" id="KW-1185">Reference proteome</keyword>
<dbReference type="SMART" id="SM00285">
    <property type="entry name" value="PBD"/>
    <property type="match status" value="1"/>
</dbReference>
<dbReference type="GO" id="GO:0030447">
    <property type="term" value="P:filamentous growth"/>
    <property type="evidence" value="ECO:0007669"/>
    <property type="project" value="UniProtKB-ARBA"/>
</dbReference>
<feature type="domain" description="CRIB" evidence="15">
    <location>
        <begin position="476"/>
        <end position="489"/>
    </location>
</feature>
<dbReference type="CDD" id="cd06614">
    <property type="entry name" value="STKc_PAK"/>
    <property type="match status" value="1"/>
</dbReference>
<evidence type="ECO:0000259" key="15">
    <source>
        <dbReference type="PROSITE" id="PS50108"/>
    </source>
</evidence>
<dbReference type="PANTHER" id="PTHR45832">
    <property type="entry name" value="SERINE/THREONINE-PROTEIN KINASE SAMKA-RELATED-RELATED"/>
    <property type="match status" value="1"/>
</dbReference>
<feature type="region of interest" description="Disordered" evidence="13">
    <location>
        <begin position="430"/>
        <end position="450"/>
    </location>
</feature>
<evidence type="ECO:0000256" key="10">
    <source>
        <dbReference type="ARBA" id="ARBA00047899"/>
    </source>
</evidence>
<evidence type="ECO:0000256" key="6">
    <source>
        <dbReference type="ARBA" id="ARBA00022679"/>
    </source>
</evidence>